<keyword evidence="11" id="KW-1185">Reference proteome</keyword>
<dbReference type="Proteomes" id="UP000191418">
    <property type="component" value="Unassembled WGS sequence"/>
</dbReference>
<feature type="transmembrane region" description="Helical" evidence="9">
    <location>
        <begin position="139"/>
        <end position="159"/>
    </location>
</feature>
<comment type="subcellular location">
    <subcellularLocation>
        <location evidence="9">Cell inner membrane</location>
        <topology evidence="9">Multi-pass membrane protein</topology>
    </subcellularLocation>
    <subcellularLocation>
        <location evidence="1">Cell membrane</location>
        <topology evidence="1">Multi-pass membrane protein</topology>
    </subcellularLocation>
</comment>
<feature type="transmembrane region" description="Helical" evidence="9">
    <location>
        <begin position="365"/>
        <end position="384"/>
    </location>
</feature>
<keyword evidence="6 9" id="KW-0769">Symport</keyword>
<feature type="transmembrane region" description="Helical" evidence="9">
    <location>
        <begin position="244"/>
        <end position="267"/>
    </location>
</feature>
<evidence type="ECO:0000313" key="10">
    <source>
        <dbReference type="EMBL" id="OPX56393.1"/>
    </source>
</evidence>
<sequence>MQAIVDTLNGVIWSPALIYLCLGVGLFYSIMTRFVQVRHFSEMWRLLFSGKSSESGISSFQALAVSLSGRVGTGNIAGVAAAIGFGGPGAVFWMWAVAFLGAATAYAESTLAQIYKEEQEGQYRGGPAYYIEKAMGQKWYAWIFAIATILACGLLLPGVQANSIGNAVEATFGPGQMIQTGMGELSSAKIYTGMLVVVILGFIIFGGVKRIARFTEVVVPFMALGYILVACVIVLMNIGQLPSIIGMILSDAFTPMAGIGAAIGWGVKRGVYSNEAGQGTGPHAAAAAEVEHPAQQGLVQAFSVYIDTLFVCSATAFMILITGAYNVHGGDGFLVQNLSADIAANGPVFTQMAIETVMPSVGKPFVALALFFFSFTTILAYYYIAETNVAYIKRTIKLPGVIFGLKVAIMFSTFYGAVKTADLAWGLGDVGVGLMAWLNIIGILIVFVMAKPTMKALKDYEDQQKAGVTHFTFDPEALGIKGADFWVKRKAAADAAAKQAKKKKASELV</sequence>
<dbReference type="Gene3D" id="1.20.1740.10">
    <property type="entry name" value="Amino acid/polyamine transporter I"/>
    <property type="match status" value="1"/>
</dbReference>
<evidence type="ECO:0000256" key="4">
    <source>
        <dbReference type="ARBA" id="ARBA00022475"/>
    </source>
</evidence>
<comment type="similarity">
    <text evidence="2 9">Belongs to the alanine or glycine:cation symporter (AGCS) (TC 2.A.25) family.</text>
</comment>
<keyword evidence="3 9" id="KW-0813">Transport</keyword>
<dbReference type="OrthoDB" id="9806926at2"/>
<organism evidence="10 11">
    <name type="scientific">Oceanospirillum multiglobuliferum</name>
    <dbReference type="NCBI Taxonomy" id="64969"/>
    <lineage>
        <taxon>Bacteria</taxon>
        <taxon>Pseudomonadati</taxon>
        <taxon>Pseudomonadota</taxon>
        <taxon>Gammaproteobacteria</taxon>
        <taxon>Oceanospirillales</taxon>
        <taxon>Oceanospirillaceae</taxon>
        <taxon>Oceanospirillum</taxon>
    </lineage>
</organism>
<evidence type="ECO:0000256" key="9">
    <source>
        <dbReference type="RuleBase" id="RU363064"/>
    </source>
</evidence>
<keyword evidence="5 9" id="KW-0812">Transmembrane</keyword>
<keyword evidence="8 9" id="KW-0472">Membrane</keyword>
<feature type="transmembrane region" description="Helical" evidence="9">
    <location>
        <begin position="190"/>
        <end position="208"/>
    </location>
</feature>
<name>A0A1T4QIZ0_9GAMM</name>
<dbReference type="PANTHER" id="PTHR30330">
    <property type="entry name" value="AGSS FAMILY TRANSPORTER, SODIUM-ALANINE"/>
    <property type="match status" value="1"/>
</dbReference>
<evidence type="ECO:0000256" key="7">
    <source>
        <dbReference type="ARBA" id="ARBA00022989"/>
    </source>
</evidence>
<evidence type="ECO:0000256" key="6">
    <source>
        <dbReference type="ARBA" id="ARBA00022847"/>
    </source>
</evidence>
<protein>
    <submittedName>
        <fullName evidence="10">Sodium:alanine symporter</fullName>
    </submittedName>
</protein>
<feature type="transmembrane region" description="Helical" evidence="9">
    <location>
        <begin position="430"/>
        <end position="450"/>
    </location>
</feature>
<keyword evidence="4" id="KW-1003">Cell membrane</keyword>
<dbReference type="EMBL" id="MTSM01000003">
    <property type="protein sequence ID" value="OPX56393.1"/>
    <property type="molecule type" value="Genomic_DNA"/>
</dbReference>
<dbReference type="GO" id="GO:0005886">
    <property type="term" value="C:plasma membrane"/>
    <property type="evidence" value="ECO:0007669"/>
    <property type="project" value="UniProtKB-SubCell"/>
</dbReference>
<evidence type="ECO:0000256" key="3">
    <source>
        <dbReference type="ARBA" id="ARBA00022448"/>
    </source>
</evidence>
<gene>
    <name evidence="10" type="ORF">BTE48_02890</name>
</gene>
<dbReference type="PANTHER" id="PTHR30330:SF7">
    <property type="entry name" value="SODIUM_PROTON-DEPENDENT ALANINE CARRIER PROTEIN YRBD-RELATED"/>
    <property type="match status" value="1"/>
</dbReference>
<dbReference type="GO" id="GO:0005283">
    <property type="term" value="F:amino acid:sodium symporter activity"/>
    <property type="evidence" value="ECO:0007669"/>
    <property type="project" value="InterPro"/>
</dbReference>
<dbReference type="InterPro" id="IPR001463">
    <property type="entry name" value="Na/Ala_symport"/>
</dbReference>
<keyword evidence="9" id="KW-0997">Cell inner membrane</keyword>
<accession>A0A1T4QIZ0</accession>
<feature type="transmembrane region" description="Helical" evidence="9">
    <location>
        <begin position="217"/>
        <end position="238"/>
    </location>
</feature>
<comment type="caution">
    <text evidence="10">The sequence shown here is derived from an EMBL/GenBank/DDBJ whole genome shotgun (WGS) entry which is preliminary data.</text>
</comment>
<reference evidence="10 11" key="1">
    <citation type="submission" date="2017-01" db="EMBL/GenBank/DDBJ databases">
        <title>Genome Sequencing of a Marine Spirillum, Oceanospirillum multiglobuliferum ATCC 33336, from Japan.</title>
        <authorList>
            <person name="Carney J.G."/>
            <person name="Trachtenberg A.M."/>
            <person name="Rheaume B.A."/>
            <person name="Linnane J.D."/>
            <person name="Pitts N.L."/>
            <person name="Mykles D.L."/>
            <person name="Maclea K.S."/>
        </authorList>
    </citation>
    <scope>NUCLEOTIDE SEQUENCE [LARGE SCALE GENOMIC DNA]</scope>
    <source>
        <strain evidence="10 11">ATCC 33336</strain>
    </source>
</reference>
<proteinExistence type="inferred from homology"/>
<evidence type="ECO:0000313" key="11">
    <source>
        <dbReference type="Proteomes" id="UP000191418"/>
    </source>
</evidence>
<feature type="transmembrane region" description="Helical" evidence="9">
    <location>
        <begin position="12"/>
        <end position="35"/>
    </location>
</feature>
<evidence type="ECO:0000256" key="2">
    <source>
        <dbReference type="ARBA" id="ARBA00009261"/>
    </source>
</evidence>
<evidence type="ECO:0000256" key="5">
    <source>
        <dbReference type="ARBA" id="ARBA00022692"/>
    </source>
</evidence>
<dbReference type="NCBIfam" id="TIGR00835">
    <property type="entry name" value="agcS"/>
    <property type="match status" value="1"/>
</dbReference>
<dbReference type="RefSeq" id="WP_078745481.1">
    <property type="nucleotide sequence ID" value="NZ_FUXG01000012.1"/>
</dbReference>
<keyword evidence="7 9" id="KW-1133">Transmembrane helix</keyword>
<dbReference type="PRINTS" id="PR00175">
    <property type="entry name" value="NAALASMPORT"/>
</dbReference>
<feature type="transmembrane region" description="Helical" evidence="9">
    <location>
        <begin position="396"/>
        <end position="418"/>
    </location>
</feature>
<dbReference type="Pfam" id="PF01235">
    <property type="entry name" value="Na_Ala_symp"/>
    <property type="match status" value="1"/>
</dbReference>
<dbReference type="AlphaFoldDB" id="A0A1T4QIZ0"/>
<evidence type="ECO:0000256" key="1">
    <source>
        <dbReference type="ARBA" id="ARBA00004651"/>
    </source>
</evidence>
<evidence type="ECO:0000256" key="8">
    <source>
        <dbReference type="ARBA" id="ARBA00023136"/>
    </source>
</evidence>
<dbReference type="STRING" id="64969.SAMN02745127_01884"/>
<dbReference type="FunFam" id="1.20.1740.10:FF:000004">
    <property type="entry name" value="Sodium:alanine symporter family protein"/>
    <property type="match status" value="1"/>
</dbReference>
<feature type="transmembrane region" description="Helical" evidence="9">
    <location>
        <begin position="304"/>
        <end position="325"/>
    </location>
</feature>